<evidence type="ECO:0000256" key="6">
    <source>
        <dbReference type="ARBA" id="ARBA00022741"/>
    </source>
</evidence>
<dbReference type="SUPFAM" id="SSF52540">
    <property type="entry name" value="P-loop containing nucleoside triphosphate hydrolases"/>
    <property type="match status" value="2"/>
</dbReference>
<dbReference type="PANTHER" id="PTHR19229">
    <property type="entry name" value="ATP-BINDING CASSETTE TRANSPORTER SUBFAMILY A ABCA"/>
    <property type="match status" value="1"/>
</dbReference>
<dbReference type="PROSITE" id="PS50893">
    <property type="entry name" value="ABC_TRANSPORTER_2"/>
    <property type="match status" value="2"/>
</dbReference>
<evidence type="ECO:0000256" key="11">
    <source>
        <dbReference type="SAM" id="Phobius"/>
    </source>
</evidence>
<feature type="domain" description="ABC transporter" evidence="12">
    <location>
        <begin position="475"/>
        <end position="702"/>
    </location>
</feature>
<evidence type="ECO:0000313" key="13">
    <source>
        <dbReference type="EMBL" id="KAK7431156.1"/>
    </source>
</evidence>
<dbReference type="Gene3D" id="3.40.50.300">
    <property type="entry name" value="P-loop containing nucleotide triphosphate hydrolases"/>
    <property type="match status" value="2"/>
</dbReference>
<dbReference type="Pfam" id="PF00005">
    <property type="entry name" value="ABC_tran"/>
    <property type="match status" value="2"/>
</dbReference>
<keyword evidence="6" id="KW-0547">Nucleotide-binding</keyword>
<evidence type="ECO:0000256" key="9">
    <source>
        <dbReference type="ARBA" id="ARBA00023136"/>
    </source>
</evidence>
<feature type="region of interest" description="Disordered" evidence="10">
    <location>
        <begin position="772"/>
        <end position="795"/>
    </location>
</feature>
<feature type="transmembrane region" description="Helical" evidence="11">
    <location>
        <begin position="1103"/>
        <end position="1123"/>
    </location>
</feature>
<protein>
    <recommendedName>
        <fullName evidence="12">ABC transporter domain-containing protein</fullName>
    </recommendedName>
</protein>
<accession>A0ABR1IC85</accession>
<keyword evidence="5" id="KW-0677">Repeat</keyword>
<feature type="transmembrane region" description="Helical" evidence="11">
    <location>
        <begin position="1178"/>
        <end position="1199"/>
    </location>
</feature>
<keyword evidence="8 11" id="KW-1133">Transmembrane helix</keyword>
<keyword evidence="4 11" id="KW-0812">Transmembrane</keyword>
<comment type="subcellular location">
    <subcellularLocation>
        <location evidence="1">Membrane</location>
        <topology evidence="1">Multi-pass membrane protein</topology>
    </subcellularLocation>
</comment>
<keyword evidence="7" id="KW-0067">ATP-binding</keyword>
<dbReference type="InterPro" id="IPR017871">
    <property type="entry name" value="ABC_transporter-like_CS"/>
</dbReference>
<name>A0ABR1IC85_9HYPO</name>
<proteinExistence type="inferred from homology"/>
<feature type="region of interest" description="Disordered" evidence="10">
    <location>
        <begin position="199"/>
        <end position="220"/>
    </location>
</feature>
<comment type="similarity">
    <text evidence="2">Belongs to the ABC transporter superfamily. ABCA family.</text>
</comment>
<evidence type="ECO:0000256" key="2">
    <source>
        <dbReference type="ARBA" id="ARBA00008869"/>
    </source>
</evidence>
<evidence type="ECO:0000256" key="1">
    <source>
        <dbReference type="ARBA" id="ARBA00004141"/>
    </source>
</evidence>
<comment type="caution">
    <text evidence="13">The sequence shown here is derived from an EMBL/GenBank/DDBJ whole genome shotgun (WGS) entry which is preliminary data.</text>
</comment>
<dbReference type="Proteomes" id="UP001498421">
    <property type="component" value="Unassembled WGS sequence"/>
</dbReference>
<feature type="transmembrane region" description="Helical" evidence="11">
    <location>
        <begin position="826"/>
        <end position="847"/>
    </location>
</feature>
<feature type="transmembrane region" description="Helical" evidence="11">
    <location>
        <begin position="288"/>
        <end position="310"/>
    </location>
</feature>
<feature type="transmembrane region" description="Helical" evidence="11">
    <location>
        <begin position="416"/>
        <end position="435"/>
    </location>
</feature>
<feature type="transmembrane region" description="Helical" evidence="11">
    <location>
        <begin position="30"/>
        <end position="49"/>
    </location>
</feature>
<dbReference type="PANTHER" id="PTHR19229:SF36">
    <property type="entry name" value="ATP-BINDING CASSETTE SUB-FAMILY A MEMBER 2"/>
    <property type="match status" value="1"/>
</dbReference>
<dbReference type="SMART" id="SM00382">
    <property type="entry name" value="AAA"/>
    <property type="match status" value="2"/>
</dbReference>
<feature type="transmembrane region" description="Helical" evidence="11">
    <location>
        <begin position="1069"/>
        <end position="1091"/>
    </location>
</feature>
<dbReference type="InterPro" id="IPR003439">
    <property type="entry name" value="ABC_transporter-like_ATP-bd"/>
</dbReference>
<evidence type="ECO:0000256" key="5">
    <source>
        <dbReference type="ARBA" id="ARBA00022737"/>
    </source>
</evidence>
<evidence type="ECO:0000313" key="14">
    <source>
        <dbReference type="Proteomes" id="UP001498421"/>
    </source>
</evidence>
<feature type="transmembrane region" description="Helical" evidence="11">
    <location>
        <begin position="317"/>
        <end position="337"/>
    </location>
</feature>
<dbReference type="InterPro" id="IPR027417">
    <property type="entry name" value="P-loop_NTPase"/>
</dbReference>
<evidence type="ECO:0000256" key="7">
    <source>
        <dbReference type="ARBA" id="ARBA00022840"/>
    </source>
</evidence>
<dbReference type="PROSITE" id="PS00211">
    <property type="entry name" value="ABC_TRANSPORTER_1"/>
    <property type="match status" value="2"/>
</dbReference>
<dbReference type="EMBL" id="JAZAVK010000013">
    <property type="protein sequence ID" value="KAK7431156.1"/>
    <property type="molecule type" value="Genomic_DNA"/>
</dbReference>
<feature type="compositionally biased region" description="Polar residues" evidence="10">
    <location>
        <begin position="199"/>
        <end position="209"/>
    </location>
</feature>
<reference evidence="13 14" key="1">
    <citation type="journal article" date="2025" name="Microbiol. Resour. Announc.">
        <title>Draft genome sequences for Neonectria magnoliae and Neonectria punicea, canker pathogens of Liriodendron tulipifera and Acer saccharum in West Virginia.</title>
        <authorList>
            <person name="Petronek H.M."/>
            <person name="Kasson M.T."/>
            <person name="Metheny A.M."/>
            <person name="Stauder C.M."/>
            <person name="Lovett B."/>
            <person name="Lynch S.C."/>
            <person name="Garnas J.R."/>
            <person name="Kasson L.R."/>
            <person name="Stajich J.E."/>
        </authorList>
    </citation>
    <scope>NUCLEOTIDE SEQUENCE [LARGE SCALE GENOMIC DNA]</scope>
    <source>
        <strain evidence="13 14">NRRL 64651</strain>
    </source>
</reference>
<gene>
    <name evidence="13" type="ORF">QQZ08_002196</name>
</gene>
<feature type="transmembrane region" description="Helical" evidence="11">
    <location>
        <begin position="233"/>
        <end position="252"/>
    </location>
</feature>
<dbReference type="InterPro" id="IPR013525">
    <property type="entry name" value="ABC2_TM"/>
</dbReference>
<feature type="transmembrane region" description="Helical" evidence="11">
    <location>
        <begin position="349"/>
        <end position="367"/>
    </location>
</feature>
<dbReference type="Pfam" id="PF12698">
    <property type="entry name" value="ABC2_membrane_3"/>
    <property type="match status" value="2"/>
</dbReference>
<evidence type="ECO:0000259" key="12">
    <source>
        <dbReference type="PROSITE" id="PS50893"/>
    </source>
</evidence>
<evidence type="ECO:0000256" key="8">
    <source>
        <dbReference type="ARBA" id="ARBA00022989"/>
    </source>
</evidence>
<feature type="transmembrane region" description="Helical" evidence="11">
    <location>
        <begin position="1032"/>
        <end position="1057"/>
    </location>
</feature>
<feature type="transmembrane region" description="Helical" evidence="11">
    <location>
        <begin position="374"/>
        <end position="396"/>
    </location>
</feature>
<evidence type="ECO:0000256" key="4">
    <source>
        <dbReference type="ARBA" id="ARBA00022692"/>
    </source>
</evidence>
<dbReference type="CDD" id="cd03263">
    <property type="entry name" value="ABC_subfamily_A"/>
    <property type="match status" value="2"/>
</dbReference>
<keyword evidence="14" id="KW-1185">Reference proteome</keyword>
<evidence type="ECO:0000256" key="10">
    <source>
        <dbReference type="SAM" id="MobiDB-lite"/>
    </source>
</evidence>
<sequence length="1604" mass="174964">MAARQSALWRQTNTLANKNFTLIYSRHFNTTIYAAFLLPIIWTIYLGIFQNIGNQTSEFGDTEPRVIRSLKEGLDAADSTRDTVVFVDNGFAGGDIERVIKSLSDEINDAGKAVSRKSDPVDMPSICRSSFIGSTNCYGAVVFYSSPDEGDGGIWNYTLRADFGLAGGFKYKDDNNDAQVYTLPLQLAVDSAIASLNSTNDGPDLSNSEEWPFTSETEKERKDRVRRNYQKSIIDYMGVGFILAFIGVSFHLPGNMSGEREKGLSQLIDAMMPTTHDYEAQMARMLSFFYSFAAVYAPGWIIASIITRFMIWKETSVVIIIVFFVLSGLALTSQAIMGGTLFKKAQLSGQVNSIVYLLLGVLAQAIPDPRTAGVAILGLLFTPCSIIFFVISIAKYEAEGRPLNLLKAPPDSDSELPPIVLWIFMIIQLIVYPVIATFLERTIHGVADESRTVFKGEPSQPAPQDAVAITGLTKVYEPSFIRKLFSFIVKPRAPTVAVDNLSLSVKHGQILVLLGANGSGKSTTLDAIAGMSRFNHGNITIDASRGIGIAPQQNVLWDELTVAEHIRLFNDLKSPFAKVSEAELYQLIEAIGLTQKMKARAGTLSGGQKRKLQLGMMLTGGSGVCCVDEVSSGIDPLSRRKIWDILLSERGRRTIIMTTHFLDEADLLSDDIAILSKGSLRAQGSPVVLKDTLGAGYRIHVLNAKHVRNAPEIQGVFRTLTSTNIVYTAPSSTLAAEVIRVLEASGIEYRLSTPTIEDVFLQLADEVKSEQGLPANGASLDSTKSEDHSLLSTPGNSQLLTGKQTGFLKQAIVLIQKRYILLKSNWIPHLIAFLIPIIAAAVVQLLIRDKSAIGCSPREQASRENDDAFRWLFSDGVFVAGPSGEIDSSLGDLLRPVLPGGYHNSSLELRGSFSSFRSYVEDNRKDVRPGGWWLGGDGESPLIAYRSENKSSIMTGIAALNLLNRMRTNITVATSYIPFDVPIAPGLSSALQLAIFFTIASNLAPAFFGLYPNVERRNQVRALQYSSGVRSYSLWTAHLAFDFGIFVIPLIIAAIIFAVSSNMWFSVGYLFPVFIFYAMTTILVSYVCSLFTRSQLSTYVATMVYNSVGFAIYLISFMFILQRSSSSSVEKNITIAHYVIAIFFPAGSLFRALAVGLNVNSLACDGDVFYSYPASMDAYGSPILYLVLQAAIMFSILLYNDSGNKIPSFLSSKKGPAASKNMQPKPDDQEMAHELTNVYADNTKEGLSVQNLTKSFSKFTAVDNITFGVPHGQIFALLGPNGAGKSTTISLIRGDIQPSVNGGDVFIEKTSVKAQRALAGSHLGVCPQFNAIEPMTVLEHLRIYTRLRGVSDVDQQVQAIIRAVGLEAFVNTMAPHLSGGNKRKLSLGIALAGNPSVILLDEPSSGLDAAAKRIMWRTLESLSPGRSILLTTHSMEEADALASRAGILARDMLAIGDVDTLRQRFDDSLYVHLVSQSAPHSAPEEMQNMRIWVLHLFPGAQVEPETYSGQMRFSVPAAAVLQQTSSRSGYDPNNRTSAIGQLILMLEENKSALGIKHHSVSPTTLNDVFLAIVGQHSVQEDGYGPNSGGDRPSKWRKFMLGPFA</sequence>
<feature type="transmembrane region" description="Helical" evidence="11">
    <location>
        <begin position="1135"/>
        <end position="1157"/>
    </location>
</feature>
<feature type="transmembrane region" description="Helical" evidence="11">
    <location>
        <begin position="990"/>
        <end position="1011"/>
    </location>
</feature>
<keyword evidence="9 11" id="KW-0472">Membrane</keyword>
<evidence type="ECO:0000256" key="3">
    <source>
        <dbReference type="ARBA" id="ARBA00022448"/>
    </source>
</evidence>
<organism evidence="13 14">
    <name type="scientific">Neonectria magnoliae</name>
    <dbReference type="NCBI Taxonomy" id="2732573"/>
    <lineage>
        <taxon>Eukaryota</taxon>
        <taxon>Fungi</taxon>
        <taxon>Dikarya</taxon>
        <taxon>Ascomycota</taxon>
        <taxon>Pezizomycotina</taxon>
        <taxon>Sordariomycetes</taxon>
        <taxon>Hypocreomycetidae</taxon>
        <taxon>Hypocreales</taxon>
        <taxon>Nectriaceae</taxon>
        <taxon>Neonectria</taxon>
    </lineage>
</organism>
<keyword evidence="3" id="KW-0813">Transport</keyword>
<feature type="domain" description="ABC transporter" evidence="12">
    <location>
        <begin position="1247"/>
        <end position="1475"/>
    </location>
</feature>
<dbReference type="InterPro" id="IPR003593">
    <property type="entry name" value="AAA+_ATPase"/>
</dbReference>
<dbReference type="InterPro" id="IPR026082">
    <property type="entry name" value="ABCA"/>
</dbReference>